<dbReference type="EMBL" id="ATLK01000001">
    <property type="protein sequence ID" value="KFF31714.1"/>
    <property type="molecule type" value="Genomic_DNA"/>
</dbReference>
<dbReference type="NCBIfam" id="TIGR00751">
    <property type="entry name" value="menA"/>
    <property type="match status" value="1"/>
</dbReference>
<feature type="transmembrane region" description="Helical" evidence="8">
    <location>
        <begin position="67"/>
        <end position="88"/>
    </location>
</feature>
<keyword evidence="7 8" id="KW-0472">Membrane</keyword>
<dbReference type="Pfam" id="PF01040">
    <property type="entry name" value="UbiA"/>
    <property type="match status" value="1"/>
</dbReference>
<keyword evidence="5 8" id="KW-0812">Transmembrane</keyword>
<feature type="transmembrane region" description="Helical" evidence="8">
    <location>
        <begin position="177"/>
        <end position="197"/>
    </location>
</feature>
<dbReference type="STRING" id="1341695.BBOMB_1101"/>
<organism evidence="10 11">
    <name type="scientific">Bifidobacterium bombi DSM 19703</name>
    <dbReference type="NCBI Taxonomy" id="1341695"/>
    <lineage>
        <taxon>Bacteria</taxon>
        <taxon>Bacillati</taxon>
        <taxon>Actinomycetota</taxon>
        <taxon>Actinomycetes</taxon>
        <taxon>Bifidobacteriales</taxon>
        <taxon>Bifidobacteriaceae</taxon>
        <taxon>Bifidobacterium</taxon>
    </lineage>
</organism>
<dbReference type="HAMAP" id="MF_01937">
    <property type="entry name" value="MenA_1"/>
    <property type="match status" value="1"/>
</dbReference>
<dbReference type="EC" id="2.5.1.74" evidence="8 9"/>
<dbReference type="Proteomes" id="UP000028730">
    <property type="component" value="Unassembled WGS sequence"/>
</dbReference>
<evidence type="ECO:0000256" key="5">
    <source>
        <dbReference type="ARBA" id="ARBA00022692"/>
    </source>
</evidence>
<comment type="similarity">
    <text evidence="8">Belongs to the MenA family. Type 1 subfamily.</text>
</comment>
<comment type="caution">
    <text evidence="10">The sequence shown here is derived from an EMBL/GenBank/DDBJ whole genome shotgun (WGS) entry which is preliminary data.</text>
</comment>
<dbReference type="Gene3D" id="1.10.357.140">
    <property type="entry name" value="UbiA prenyltransferase"/>
    <property type="match status" value="1"/>
</dbReference>
<name>A0A080N6L2_9BIFI</name>
<feature type="transmembrane region" description="Helical" evidence="8">
    <location>
        <begin position="289"/>
        <end position="312"/>
    </location>
</feature>
<comment type="pathway">
    <text evidence="8">Quinol/quinone metabolism; menaquinone biosynthesis; menaquinol from 1,4-dihydroxy-2-naphthoate: step 1/2.</text>
</comment>
<feature type="transmembrane region" description="Helical" evidence="8">
    <location>
        <begin position="209"/>
        <end position="228"/>
    </location>
</feature>
<dbReference type="GO" id="GO:0046428">
    <property type="term" value="F:1,4-dihydroxy-2-naphthoate polyprenyltransferase activity"/>
    <property type="evidence" value="ECO:0007669"/>
    <property type="project" value="UniProtKB-UniRule"/>
</dbReference>
<evidence type="ECO:0000256" key="8">
    <source>
        <dbReference type="HAMAP-Rule" id="MF_01937"/>
    </source>
</evidence>
<protein>
    <recommendedName>
        <fullName evidence="8 9">1,4-dihydroxy-2-naphthoate octaprenyltransferase</fullName>
        <shortName evidence="8">DHNA-octaprenyltransferase</shortName>
        <ecNumber evidence="8 9">2.5.1.74</ecNumber>
    </recommendedName>
</protein>
<dbReference type="InterPro" id="IPR026046">
    <property type="entry name" value="UBIAD1"/>
</dbReference>
<dbReference type="PANTHER" id="PTHR13929">
    <property type="entry name" value="1,4-DIHYDROXY-2-NAPHTHOATE OCTAPRENYLTRANSFERASE"/>
    <property type="match status" value="1"/>
</dbReference>
<evidence type="ECO:0000256" key="3">
    <source>
        <dbReference type="ARBA" id="ARBA00022475"/>
    </source>
</evidence>
<dbReference type="AlphaFoldDB" id="A0A080N6L2"/>
<dbReference type="PANTHER" id="PTHR13929:SF0">
    <property type="entry name" value="UBIA PRENYLTRANSFERASE DOMAIN-CONTAINING PROTEIN 1"/>
    <property type="match status" value="1"/>
</dbReference>
<proteinExistence type="inferred from homology"/>
<dbReference type="InterPro" id="IPR044878">
    <property type="entry name" value="UbiA_sf"/>
</dbReference>
<evidence type="ECO:0000313" key="11">
    <source>
        <dbReference type="Proteomes" id="UP000028730"/>
    </source>
</evidence>
<evidence type="ECO:0000256" key="2">
    <source>
        <dbReference type="ARBA" id="ARBA00022428"/>
    </source>
</evidence>
<evidence type="ECO:0000256" key="1">
    <source>
        <dbReference type="ARBA" id="ARBA00004141"/>
    </source>
</evidence>
<evidence type="ECO:0000256" key="4">
    <source>
        <dbReference type="ARBA" id="ARBA00022679"/>
    </source>
</evidence>
<comment type="function">
    <text evidence="8">Conversion of 1,4-dihydroxy-2-naphthoate (DHNA) to demethylmenaquinone (DMK).</text>
</comment>
<feature type="transmembrane region" description="Helical" evidence="8">
    <location>
        <begin position="129"/>
        <end position="149"/>
    </location>
</feature>
<keyword evidence="4 8" id="KW-0808">Transferase</keyword>
<dbReference type="GO" id="GO:0009234">
    <property type="term" value="P:menaquinone biosynthetic process"/>
    <property type="evidence" value="ECO:0007669"/>
    <property type="project" value="UniProtKB-UniRule"/>
</dbReference>
<feature type="transmembrane region" description="Helical" evidence="8">
    <location>
        <begin position="324"/>
        <end position="347"/>
    </location>
</feature>
<sequence>MKNKALWISGLRPKTLPASIAPVVVGVAAGLRTLKASQMCASGAGSLPQCFATYAGAVERPLTGTGVALFVVLALLCVVVALFLQISVNFANDYSDGVRGTDAGRGDCETKTAKPQRITASGLVPPNHVLAVAGINAAVACVAGLAIVLITGHWWLLILGVLCLLAGWFYTGGRHPYGYAGFGEVGVFLFFGLAAVLGTQYVLAGHVDVHGIIGAVLCGLFSCAILMVNNLRDVEEDRVSGKRTLGVCLGRSRARSVLFVTYLVPLVLTVVIAFLPLTMVFLESGGARFIGIVLTVIALLFAALCVKVALAMVVAVRSGNFPKALPMCSMTVLLFSVVFVIAEVSVLL</sequence>
<gene>
    <name evidence="8" type="primary">menA</name>
    <name evidence="10" type="ORF">BBOMB_1101</name>
</gene>
<feature type="transmembrane region" description="Helical" evidence="8">
    <location>
        <begin position="259"/>
        <end position="282"/>
    </location>
</feature>
<dbReference type="GO" id="GO:0042371">
    <property type="term" value="P:vitamin K biosynthetic process"/>
    <property type="evidence" value="ECO:0007669"/>
    <property type="project" value="TreeGrafter"/>
</dbReference>
<evidence type="ECO:0000313" key="10">
    <source>
        <dbReference type="EMBL" id="KFF31714.1"/>
    </source>
</evidence>
<dbReference type="UniPathway" id="UPA00079">
    <property type="reaction ID" value="UER00168"/>
</dbReference>
<accession>A0A080N6L2</accession>
<evidence type="ECO:0000256" key="9">
    <source>
        <dbReference type="NCBIfam" id="TIGR00751"/>
    </source>
</evidence>
<dbReference type="eggNOG" id="COG1575">
    <property type="taxonomic scope" value="Bacteria"/>
</dbReference>
<dbReference type="CDD" id="cd13962">
    <property type="entry name" value="PT_UbiA_UBIAD1"/>
    <property type="match status" value="1"/>
</dbReference>
<dbReference type="InterPro" id="IPR004657">
    <property type="entry name" value="MenA"/>
</dbReference>
<dbReference type="GO" id="GO:0005886">
    <property type="term" value="C:plasma membrane"/>
    <property type="evidence" value="ECO:0007669"/>
    <property type="project" value="UniProtKB-SubCell"/>
</dbReference>
<comment type="subcellular location">
    <subcellularLocation>
        <location evidence="8">Cell membrane</location>
        <topology evidence="8">Multi-pass membrane protein</topology>
    </subcellularLocation>
    <subcellularLocation>
        <location evidence="1">Membrane</location>
        <topology evidence="1">Multi-pass membrane protein</topology>
    </subcellularLocation>
</comment>
<keyword evidence="6 8" id="KW-1133">Transmembrane helix</keyword>
<feature type="transmembrane region" description="Helical" evidence="8">
    <location>
        <begin position="154"/>
        <end position="171"/>
    </location>
</feature>
<evidence type="ECO:0000256" key="6">
    <source>
        <dbReference type="ARBA" id="ARBA00022989"/>
    </source>
</evidence>
<dbReference type="InterPro" id="IPR000537">
    <property type="entry name" value="UbiA_prenyltransferase"/>
</dbReference>
<evidence type="ECO:0000256" key="7">
    <source>
        <dbReference type="ARBA" id="ARBA00023136"/>
    </source>
</evidence>
<keyword evidence="3 8" id="KW-1003">Cell membrane</keyword>
<dbReference type="RefSeq" id="WP_044087995.1">
    <property type="nucleotide sequence ID" value="NZ_ATLK01000001.1"/>
</dbReference>
<keyword evidence="11" id="KW-1185">Reference proteome</keyword>
<keyword evidence="2 8" id="KW-0474">Menaquinone biosynthesis</keyword>
<comment type="catalytic activity">
    <reaction evidence="8">
        <text>an all-trans-polyprenyl diphosphate + 1,4-dihydroxy-2-naphthoate + H(+) = a 2-demethylmenaquinol + CO2 + diphosphate</text>
        <dbReference type="Rhea" id="RHEA:26478"/>
        <dbReference type="Rhea" id="RHEA-COMP:9563"/>
        <dbReference type="Rhea" id="RHEA-COMP:9564"/>
        <dbReference type="ChEBI" id="CHEBI:11173"/>
        <dbReference type="ChEBI" id="CHEBI:15378"/>
        <dbReference type="ChEBI" id="CHEBI:16526"/>
        <dbReference type="ChEBI" id="CHEBI:33019"/>
        <dbReference type="ChEBI" id="CHEBI:55437"/>
        <dbReference type="ChEBI" id="CHEBI:58914"/>
        <dbReference type="EC" id="2.5.1.74"/>
    </reaction>
</comment>
<reference evidence="10 11" key="1">
    <citation type="journal article" date="2014" name="Appl. Environ. Microbiol.">
        <title>Genomic encyclopedia of type strains of the genus Bifidobacterium.</title>
        <authorList>
            <person name="Milani C."/>
            <person name="Lugli G.A."/>
            <person name="Duranti S."/>
            <person name="Turroni F."/>
            <person name="Bottacini F."/>
            <person name="Mangifesta M."/>
            <person name="Sanchez B."/>
            <person name="Viappiani A."/>
            <person name="Mancabelli L."/>
            <person name="Taminiau B."/>
            <person name="Delcenserie V."/>
            <person name="Barrangou R."/>
            <person name="Margolles A."/>
            <person name="van Sinderen D."/>
            <person name="Ventura M."/>
        </authorList>
    </citation>
    <scope>NUCLEOTIDE SEQUENCE [LARGE SCALE GENOMIC DNA]</scope>
    <source>
        <strain evidence="10 11">DSM 19703</strain>
    </source>
</reference>